<feature type="compositionally biased region" description="Basic and acidic residues" evidence="7">
    <location>
        <begin position="335"/>
        <end position="345"/>
    </location>
</feature>
<keyword evidence="6 8" id="KW-0472">Membrane</keyword>
<evidence type="ECO:0000256" key="2">
    <source>
        <dbReference type="ARBA" id="ARBA00008114"/>
    </source>
</evidence>
<keyword evidence="3" id="KW-0813">Transport</keyword>
<feature type="region of interest" description="Disordered" evidence="7">
    <location>
        <begin position="319"/>
        <end position="345"/>
    </location>
</feature>
<dbReference type="Pfam" id="PF16916">
    <property type="entry name" value="ZT_dimer"/>
    <property type="match status" value="1"/>
</dbReference>
<evidence type="ECO:0000256" key="8">
    <source>
        <dbReference type="SAM" id="Phobius"/>
    </source>
</evidence>
<dbReference type="GO" id="GO:0015093">
    <property type="term" value="F:ferrous iron transmembrane transporter activity"/>
    <property type="evidence" value="ECO:0007669"/>
    <property type="project" value="TreeGrafter"/>
</dbReference>
<feature type="domain" description="Cation efflux protein cytoplasmic" evidence="10">
    <location>
        <begin position="228"/>
        <end position="293"/>
    </location>
</feature>
<dbReference type="EMBL" id="CP020946">
    <property type="protein sequence ID" value="ASD65058.1"/>
    <property type="molecule type" value="Genomic_DNA"/>
</dbReference>
<evidence type="ECO:0000256" key="4">
    <source>
        <dbReference type="ARBA" id="ARBA00022692"/>
    </source>
</evidence>
<keyword evidence="4 8" id="KW-0812">Transmembrane</keyword>
<dbReference type="InterPro" id="IPR050291">
    <property type="entry name" value="CDF_Transporter"/>
</dbReference>
<dbReference type="InterPro" id="IPR058533">
    <property type="entry name" value="Cation_efflux_TM"/>
</dbReference>
<comment type="similarity">
    <text evidence="2">Belongs to the cation diffusion facilitator (CDF) transporter (TC 2.A.4) family.</text>
</comment>
<accession>A0A1Z3NC72</accession>
<keyword evidence="5 8" id="KW-1133">Transmembrane helix</keyword>
<dbReference type="AlphaFoldDB" id="A0A1Z3NC72"/>
<dbReference type="Proteomes" id="UP000197003">
    <property type="component" value="Chromosome"/>
</dbReference>
<evidence type="ECO:0000313" key="11">
    <source>
        <dbReference type="EMBL" id="ASD65058.1"/>
    </source>
</evidence>
<evidence type="ECO:0000259" key="10">
    <source>
        <dbReference type="Pfam" id="PF16916"/>
    </source>
</evidence>
<dbReference type="Pfam" id="PF01545">
    <property type="entry name" value="Cation_efflux"/>
    <property type="match status" value="1"/>
</dbReference>
<dbReference type="Gene3D" id="3.30.70.1350">
    <property type="entry name" value="Cation efflux protein, cytoplasmic domain"/>
    <property type="match status" value="1"/>
</dbReference>
<evidence type="ECO:0000256" key="5">
    <source>
        <dbReference type="ARBA" id="ARBA00022989"/>
    </source>
</evidence>
<dbReference type="InterPro" id="IPR027469">
    <property type="entry name" value="Cation_efflux_TMD_sf"/>
</dbReference>
<dbReference type="Gene3D" id="1.20.1510.10">
    <property type="entry name" value="Cation efflux protein transmembrane domain"/>
    <property type="match status" value="1"/>
</dbReference>
<dbReference type="GO" id="GO:0015086">
    <property type="term" value="F:cadmium ion transmembrane transporter activity"/>
    <property type="evidence" value="ECO:0007669"/>
    <property type="project" value="TreeGrafter"/>
</dbReference>
<dbReference type="PANTHER" id="PTHR43840:SF15">
    <property type="entry name" value="MITOCHONDRIAL METAL TRANSPORTER 1-RELATED"/>
    <property type="match status" value="1"/>
</dbReference>
<dbReference type="NCBIfam" id="TIGR01297">
    <property type="entry name" value="CDF"/>
    <property type="match status" value="1"/>
</dbReference>
<reference evidence="11 12" key="1">
    <citation type="submission" date="2017-04" db="EMBL/GenBank/DDBJ databases">
        <title>Whole genome sequence of Bdellovibrio bacteriovorus strain SSB218315.</title>
        <authorList>
            <person name="Oyedara O."/>
            <person name="Rodriguez-Perez M.A."/>
        </authorList>
    </citation>
    <scope>NUCLEOTIDE SEQUENCE [LARGE SCALE GENOMIC DNA]</scope>
    <source>
        <strain evidence="11 12">SSB218315</strain>
    </source>
</reference>
<name>A0A1Z3NC72_BDEBC</name>
<gene>
    <name evidence="11" type="ORF">B9G79_16525</name>
</gene>
<dbReference type="SUPFAM" id="SSF161111">
    <property type="entry name" value="Cation efflux protein transmembrane domain-like"/>
    <property type="match status" value="1"/>
</dbReference>
<feature type="transmembrane region" description="Helical" evidence="8">
    <location>
        <begin position="49"/>
        <end position="67"/>
    </location>
</feature>
<evidence type="ECO:0000256" key="7">
    <source>
        <dbReference type="SAM" id="MobiDB-lite"/>
    </source>
</evidence>
<feature type="transmembrane region" description="Helical" evidence="8">
    <location>
        <begin position="121"/>
        <end position="138"/>
    </location>
</feature>
<proteinExistence type="inferred from homology"/>
<feature type="domain" description="Cation efflux protein transmembrane" evidence="9">
    <location>
        <begin position="17"/>
        <end position="210"/>
    </location>
</feature>
<dbReference type="OrthoDB" id="9806522at2"/>
<protein>
    <submittedName>
        <fullName evidence="11">Cation transporter</fullName>
    </submittedName>
</protein>
<dbReference type="GO" id="GO:0015341">
    <property type="term" value="F:zinc efflux antiporter activity"/>
    <property type="evidence" value="ECO:0007669"/>
    <property type="project" value="TreeGrafter"/>
</dbReference>
<feature type="transmembrane region" description="Helical" evidence="8">
    <location>
        <begin position="15"/>
        <end position="37"/>
    </location>
</feature>
<dbReference type="InterPro" id="IPR002524">
    <property type="entry name" value="Cation_efflux"/>
</dbReference>
<dbReference type="InterPro" id="IPR027470">
    <property type="entry name" value="Cation_efflux_CTD"/>
</dbReference>
<organism evidence="11 12">
    <name type="scientific">Bdellovibrio bacteriovorus</name>
    <dbReference type="NCBI Taxonomy" id="959"/>
    <lineage>
        <taxon>Bacteria</taxon>
        <taxon>Pseudomonadati</taxon>
        <taxon>Bdellovibrionota</taxon>
        <taxon>Bdellovibrionia</taxon>
        <taxon>Bdellovibrionales</taxon>
        <taxon>Pseudobdellovibrionaceae</taxon>
        <taxon>Bdellovibrio</taxon>
    </lineage>
</organism>
<dbReference type="PANTHER" id="PTHR43840">
    <property type="entry name" value="MITOCHONDRIAL METAL TRANSPORTER 1-RELATED"/>
    <property type="match status" value="1"/>
</dbReference>
<feature type="transmembrane region" description="Helical" evidence="8">
    <location>
        <begin position="87"/>
        <end position="109"/>
    </location>
</feature>
<evidence type="ECO:0000256" key="6">
    <source>
        <dbReference type="ARBA" id="ARBA00023136"/>
    </source>
</evidence>
<dbReference type="SUPFAM" id="SSF160240">
    <property type="entry name" value="Cation efflux protein cytoplasmic domain-like"/>
    <property type="match status" value="1"/>
</dbReference>
<sequence length="345" mass="37475">MQSSISSAEKIRNRAAWISAIASVVIFTMKVVAYRLTSSTAVLSDALESIVNVIAAIVALFVIRFAAQPADEDHPYGHGKAEYFSSAFEGGMIFFAAIMIIAEAAKALIYHEPTQKLEMGLLIVGGAALVNLALGLYLKRVGTTHQSDALKASGAHVLSDVLTTAGVMVGLGLVLLTGIQWLDPVIAMLVGLQLAYSGFKIVRESLGGLMDQQDMASLELLASALEKNRVPGVINIHHLRVIRSGRFHHVDAHMVVPEYWDVSQVHAMTSDYEAAVVKDYEFDGELAFHVDPCKKSYCDSCEVPQCPIRLQPFRHRPDFSVKSLTDDPAPTNQGTHDRSGSKKTN</sequence>
<evidence type="ECO:0000256" key="3">
    <source>
        <dbReference type="ARBA" id="ARBA00022448"/>
    </source>
</evidence>
<dbReference type="InterPro" id="IPR036837">
    <property type="entry name" value="Cation_efflux_CTD_sf"/>
</dbReference>
<comment type="subcellular location">
    <subcellularLocation>
        <location evidence="1">Membrane</location>
        <topology evidence="1">Multi-pass membrane protein</topology>
    </subcellularLocation>
</comment>
<dbReference type="GO" id="GO:0006882">
    <property type="term" value="P:intracellular zinc ion homeostasis"/>
    <property type="evidence" value="ECO:0007669"/>
    <property type="project" value="TreeGrafter"/>
</dbReference>
<feature type="transmembrane region" description="Helical" evidence="8">
    <location>
        <begin position="158"/>
        <end position="179"/>
    </location>
</feature>
<evidence type="ECO:0000259" key="9">
    <source>
        <dbReference type="Pfam" id="PF01545"/>
    </source>
</evidence>
<evidence type="ECO:0000313" key="12">
    <source>
        <dbReference type="Proteomes" id="UP000197003"/>
    </source>
</evidence>
<dbReference type="GO" id="GO:0005886">
    <property type="term" value="C:plasma membrane"/>
    <property type="evidence" value="ECO:0007669"/>
    <property type="project" value="TreeGrafter"/>
</dbReference>
<evidence type="ECO:0000256" key="1">
    <source>
        <dbReference type="ARBA" id="ARBA00004141"/>
    </source>
</evidence>
<dbReference type="RefSeq" id="WP_088566469.1">
    <property type="nucleotide sequence ID" value="NZ_CP020946.1"/>
</dbReference>